<dbReference type="PANTHER" id="PTHR40518">
    <property type="entry name" value="ACETOACETATE DECARBOXYLASE"/>
    <property type="match status" value="1"/>
</dbReference>
<evidence type="ECO:0000313" key="3">
    <source>
        <dbReference type="Proteomes" id="UP000310158"/>
    </source>
</evidence>
<feature type="compositionally biased region" description="Pro residues" evidence="1">
    <location>
        <begin position="1"/>
        <end position="10"/>
    </location>
</feature>
<evidence type="ECO:0000256" key="1">
    <source>
        <dbReference type="SAM" id="MobiDB-lite"/>
    </source>
</evidence>
<dbReference type="InterPro" id="IPR023375">
    <property type="entry name" value="ADC_dom_sf"/>
</dbReference>
<protein>
    <submittedName>
        <fullName evidence="2">Uncharacterized protein</fullName>
    </submittedName>
</protein>
<gene>
    <name evidence="2" type="ORF">EW146_g3706</name>
</gene>
<dbReference type="Proteomes" id="UP000310158">
    <property type="component" value="Unassembled WGS sequence"/>
</dbReference>
<feature type="region of interest" description="Disordered" evidence="1">
    <location>
        <begin position="1"/>
        <end position="21"/>
    </location>
</feature>
<dbReference type="SUPFAM" id="SSF160104">
    <property type="entry name" value="Acetoacetate decarboxylase-like"/>
    <property type="match status" value="1"/>
</dbReference>
<organism evidence="2 3">
    <name type="scientific">Bondarzewia mesenterica</name>
    <dbReference type="NCBI Taxonomy" id="1095465"/>
    <lineage>
        <taxon>Eukaryota</taxon>
        <taxon>Fungi</taxon>
        <taxon>Dikarya</taxon>
        <taxon>Basidiomycota</taxon>
        <taxon>Agaricomycotina</taxon>
        <taxon>Agaricomycetes</taxon>
        <taxon>Russulales</taxon>
        <taxon>Bondarzewiaceae</taxon>
        <taxon>Bondarzewia</taxon>
    </lineage>
</organism>
<comment type="caution">
    <text evidence="2">The sequence shown here is derived from an EMBL/GenBank/DDBJ whole genome shotgun (WGS) entry which is preliminary data.</text>
</comment>
<accession>A0A4S4LWQ9</accession>
<keyword evidence="3" id="KW-1185">Reference proteome</keyword>
<dbReference type="OrthoDB" id="9970474at2759"/>
<dbReference type="EMBL" id="SGPL01000130">
    <property type="protein sequence ID" value="THH17034.1"/>
    <property type="molecule type" value="Genomic_DNA"/>
</dbReference>
<name>A0A4S4LWQ9_9AGAM</name>
<reference evidence="2 3" key="1">
    <citation type="submission" date="2019-02" db="EMBL/GenBank/DDBJ databases">
        <title>Genome sequencing of the rare red list fungi Bondarzewia mesenterica.</title>
        <authorList>
            <person name="Buettner E."/>
            <person name="Kellner H."/>
        </authorList>
    </citation>
    <scope>NUCLEOTIDE SEQUENCE [LARGE SCALE GENOMIC DNA]</scope>
    <source>
        <strain evidence="2 3">DSM 108281</strain>
    </source>
</reference>
<dbReference type="Gene3D" id="2.40.400.10">
    <property type="entry name" value="Acetoacetate decarboxylase-like"/>
    <property type="match status" value="1"/>
</dbReference>
<dbReference type="PANTHER" id="PTHR40518:SF1">
    <property type="entry name" value="ACETOACETATE DECARBOXYLASE"/>
    <property type="match status" value="1"/>
</dbReference>
<dbReference type="AlphaFoldDB" id="A0A4S4LWQ9"/>
<sequence>MNPFVPPAPSPSVQGSEPPPDVPISIPPWTLKVQSYLFLYKLSKLTSPPTDSQFNPNNTAEILQGLPEGSYHPFEEIHPSALQLVDGKPQWQGGLATVAIVRYNESPVGPYDELIFIPGSFKDPHTKRATGRVTTIFVSTPQSVWNGRRNWNIQKHLARFEWAPNGSSSTLKVYHPSTTSLPLSSTKAFFSAVITESWLPSLPINTAVFRSSGQIQPPLLPTRYPADSPLRESAIGTDDPAHGRDTPWLQNFQTQKGWVKLAYVAGVEGSEGVLGDGIGYPKCKPWRVGFRFDGVLQFAEAHEVGRAKRD</sequence>
<proteinExistence type="predicted"/>
<evidence type="ECO:0000313" key="2">
    <source>
        <dbReference type="EMBL" id="THH17034.1"/>
    </source>
</evidence>